<dbReference type="EMBL" id="JACEIK010000454">
    <property type="protein sequence ID" value="MCD7457364.1"/>
    <property type="molecule type" value="Genomic_DNA"/>
</dbReference>
<accession>A0ABS8SER5</accession>
<proteinExistence type="predicted"/>
<protein>
    <submittedName>
        <fullName evidence="1">Uncharacterized protein</fullName>
    </submittedName>
</protein>
<comment type="caution">
    <text evidence="1">The sequence shown here is derived from an EMBL/GenBank/DDBJ whole genome shotgun (WGS) entry which is preliminary data.</text>
</comment>
<organism evidence="1 2">
    <name type="scientific">Datura stramonium</name>
    <name type="common">Jimsonweed</name>
    <name type="synonym">Common thornapple</name>
    <dbReference type="NCBI Taxonomy" id="4076"/>
    <lineage>
        <taxon>Eukaryota</taxon>
        <taxon>Viridiplantae</taxon>
        <taxon>Streptophyta</taxon>
        <taxon>Embryophyta</taxon>
        <taxon>Tracheophyta</taxon>
        <taxon>Spermatophyta</taxon>
        <taxon>Magnoliopsida</taxon>
        <taxon>eudicotyledons</taxon>
        <taxon>Gunneridae</taxon>
        <taxon>Pentapetalae</taxon>
        <taxon>asterids</taxon>
        <taxon>lamiids</taxon>
        <taxon>Solanales</taxon>
        <taxon>Solanaceae</taxon>
        <taxon>Solanoideae</taxon>
        <taxon>Datureae</taxon>
        <taxon>Datura</taxon>
    </lineage>
</organism>
<evidence type="ECO:0000313" key="2">
    <source>
        <dbReference type="Proteomes" id="UP000823775"/>
    </source>
</evidence>
<name>A0ABS8SER5_DATST</name>
<sequence length="105" mass="11469">MGRTYLLLWSMPTAEEGRGHQRIFWVGKQWVCQRRERGSTGVEDGILGVGFGWGLLGVGLDVIGGRSGRRERAGGGEGSLSIPDGWSPNAISQNHFAFSFFLSNE</sequence>
<evidence type="ECO:0000313" key="1">
    <source>
        <dbReference type="EMBL" id="MCD7457364.1"/>
    </source>
</evidence>
<keyword evidence="2" id="KW-1185">Reference proteome</keyword>
<gene>
    <name evidence="1" type="ORF">HAX54_034961</name>
</gene>
<dbReference type="Proteomes" id="UP000823775">
    <property type="component" value="Unassembled WGS sequence"/>
</dbReference>
<reference evidence="1 2" key="1">
    <citation type="journal article" date="2021" name="BMC Genomics">
        <title>Datura genome reveals duplications of psychoactive alkaloid biosynthetic genes and high mutation rate following tissue culture.</title>
        <authorList>
            <person name="Rajewski A."/>
            <person name="Carter-House D."/>
            <person name="Stajich J."/>
            <person name="Litt A."/>
        </authorList>
    </citation>
    <scope>NUCLEOTIDE SEQUENCE [LARGE SCALE GENOMIC DNA]</scope>
    <source>
        <strain evidence="1">AR-01</strain>
    </source>
</reference>